<organism evidence="2 3">
    <name type="scientific">Scytalidium lignicola</name>
    <name type="common">Hyphomycete</name>
    <dbReference type="NCBI Taxonomy" id="5539"/>
    <lineage>
        <taxon>Eukaryota</taxon>
        <taxon>Fungi</taxon>
        <taxon>Dikarya</taxon>
        <taxon>Ascomycota</taxon>
        <taxon>Pezizomycotina</taxon>
        <taxon>Leotiomycetes</taxon>
        <taxon>Leotiomycetes incertae sedis</taxon>
        <taxon>Scytalidium</taxon>
    </lineage>
</organism>
<dbReference type="Proteomes" id="UP000258309">
    <property type="component" value="Unassembled WGS sequence"/>
</dbReference>
<evidence type="ECO:0000313" key="2">
    <source>
        <dbReference type="EMBL" id="RFU27566.1"/>
    </source>
</evidence>
<feature type="compositionally biased region" description="Acidic residues" evidence="1">
    <location>
        <begin position="60"/>
        <end position="69"/>
    </location>
</feature>
<proteinExistence type="predicted"/>
<keyword evidence="3" id="KW-1185">Reference proteome</keyword>
<feature type="compositionally biased region" description="Acidic residues" evidence="1">
    <location>
        <begin position="17"/>
        <end position="27"/>
    </location>
</feature>
<gene>
    <name evidence="2" type="ORF">B7463_g8780</name>
</gene>
<comment type="caution">
    <text evidence="2">The sequence shown here is derived from an EMBL/GenBank/DDBJ whole genome shotgun (WGS) entry which is preliminary data.</text>
</comment>
<dbReference type="EMBL" id="NCSJ02000200">
    <property type="protein sequence ID" value="RFU27566.1"/>
    <property type="molecule type" value="Genomic_DNA"/>
</dbReference>
<reference evidence="2 3" key="1">
    <citation type="submission" date="2018-05" db="EMBL/GenBank/DDBJ databases">
        <title>Draft genome sequence of Scytalidium lignicola DSM 105466, a ubiquitous saprotrophic fungus.</title>
        <authorList>
            <person name="Buettner E."/>
            <person name="Gebauer A.M."/>
            <person name="Hofrichter M."/>
            <person name="Liers C."/>
            <person name="Kellner H."/>
        </authorList>
    </citation>
    <scope>NUCLEOTIDE SEQUENCE [LARGE SCALE GENOMIC DNA]</scope>
    <source>
        <strain evidence="2 3">DSM 105466</strain>
    </source>
</reference>
<accession>A0A3E2H2D6</accession>
<feature type="region of interest" description="Disordered" evidence="1">
    <location>
        <begin position="1"/>
        <end position="32"/>
    </location>
</feature>
<evidence type="ECO:0000256" key="1">
    <source>
        <dbReference type="SAM" id="MobiDB-lite"/>
    </source>
</evidence>
<dbReference type="AlphaFoldDB" id="A0A3E2H2D6"/>
<feature type="non-terminal residue" evidence="2">
    <location>
        <position position="1"/>
    </location>
</feature>
<feature type="non-terminal residue" evidence="2">
    <location>
        <position position="76"/>
    </location>
</feature>
<protein>
    <submittedName>
        <fullName evidence="2">Uncharacterized protein</fullName>
    </submittedName>
</protein>
<feature type="region of interest" description="Disordered" evidence="1">
    <location>
        <begin position="52"/>
        <end position="76"/>
    </location>
</feature>
<sequence length="76" mass="8628">MPIQQLIRTNFAKPEPPEELQQEEVVEEGGVSDASMESYIRLDLEGEIEYNSSNFNDSGDSLDSEELDESGYVKLW</sequence>
<evidence type="ECO:0000313" key="3">
    <source>
        <dbReference type="Proteomes" id="UP000258309"/>
    </source>
</evidence>
<name>A0A3E2H2D6_SCYLI</name>